<keyword evidence="1" id="KW-1133">Transmembrane helix</keyword>
<keyword evidence="1" id="KW-0812">Transmembrane</keyword>
<keyword evidence="4" id="KW-1185">Reference proteome</keyword>
<evidence type="ECO:0000256" key="1">
    <source>
        <dbReference type="SAM" id="Phobius"/>
    </source>
</evidence>
<dbReference type="RefSeq" id="WP_259626015.1">
    <property type="nucleotide sequence ID" value="NZ_JANYMP010000014.1"/>
</dbReference>
<dbReference type="PANTHER" id="PTHR40763">
    <property type="entry name" value="MEMBRANE PROTEIN-RELATED"/>
    <property type="match status" value="1"/>
</dbReference>
<dbReference type="Pfam" id="PF08044">
    <property type="entry name" value="DUF1707"/>
    <property type="match status" value="1"/>
</dbReference>
<accession>A0A9X2VPK8</accession>
<name>A0A9X2VPK8_9PSEU</name>
<evidence type="ECO:0000313" key="4">
    <source>
        <dbReference type="Proteomes" id="UP001141259"/>
    </source>
</evidence>
<protein>
    <submittedName>
        <fullName evidence="3">DUF1707 domain-containing protein</fullName>
    </submittedName>
</protein>
<gene>
    <name evidence="3" type="ORF">NZH93_26985</name>
</gene>
<dbReference type="Proteomes" id="UP001141259">
    <property type="component" value="Unassembled WGS sequence"/>
</dbReference>
<organism evidence="3 4">
    <name type="scientific">Umezawaea endophytica</name>
    <dbReference type="NCBI Taxonomy" id="1654476"/>
    <lineage>
        <taxon>Bacteria</taxon>
        <taxon>Bacillati</taxon>
        <taxon>Actinomycetota</taxon>
        <taxon>Actinomycetes</taxon>
        <taxon>Pseudonocardiales</taxon>
        <taxon>Pseudonocardiaceae</taxon>
        <taxon>Umezawaea</taxon>
    </lineage>
</organism>
<dbReference type="EMBL" id="JANYMP010000014">
    <property type="protein sequence ID" value="MCS7480516.1"/>
    <property type="molecule type" value="Genomic_DNA"/>
</dbReference>
<feature type="transmembrane region" description="Helical" evidence="1">
    <location>
        <begin position="96"/>
        <end position="112"/>
    </location>
</feature>
<evidence type="ECO:0000313" key="3">
    <source>
        <dbReference type="EMBL" id="MCS7480516.1"/>
    </source>
</evidence>
<keyword evidence="1" id="KW-0472">Membrane</keyword>
<reference evidence="3" key="1">
    <citation type="submission" date="2022-08" db="EMBL/GenBank/DDBJ databases">
        <authorList>
            <person name="Tistechok S."/>
            <person name="Samborskyy M."/>
            <person name="Roman I."/>
        </authorList>
    </citation>
    <scope>NUCLEOTIDE SEQUENCE</scope>
    <source>
        <strain evidence="3">DSM 103496</strain>
    </source>
</reference>
<sequence length="123" mass="13414">MGVEPSPVRASDADREAVVARLTAAVGEGTLTLAEVEERQVTAYAARFRHELPPLTADLPAPPAPVARRERAPVRAFVPAAALLLVVLWIISPVPFFWPVFPLAFIAVRVSAASRHRRWRTGT</sequence>
<dbReference type="AlphaFoldDB" id="A0A9X2VPK8"/>
<feature type="domain" description="DUF1707" evidence="2">
    <location>
        <begin position="8"/>
        <end position="60"/>
    </location>
</feature>
<dbReference type="PANTHER" id="PTHR40763:SF4">
    <property type="entry name" value="DUF1707 DOMAIN-CONTAINING PROTEIN"/>
    <property type="match status" value="1"/>
</dbReference>
<comment type="caution">
    <text evidence="3">The sequence shown here is derived from an EMBL/GenBank/DDBJ whole genome shotgun (WGS) entry which is preliminary data.</text>
</comment>
<proteinExistence type="predicted"/>
<dbReference type="InterPro" id="IPR012551">
    <property type="entry name" value="DUF1707_SHOCT-like"/>
</dbReference>
<evidence type="ECO:0000259" key="2">
    <source>
        <dbReference type="Pfam" id="PF08044"/>
    </source>
</evidence>